<gene>
    <name evidence="2" type="ORF">A3C06_00965</name>
</gene>
<reference evidence="2 3" key="1">
    <citation type="journal article" date="2016" name="Nat. Commun.">
        <title>Thousands of microbial genomes shed light on interconnected biogeochemical processes in an aquifer system.</title>
        <authorList>
            <person name="Anantharaman K."/>
            <person name="Brown C.T."/>
            <person name="Hug L.A."/>
            <person name="Sharon I."/>
            <person name="Castelle C.J."/>
            <person name="Probst A.J."/>
            <person name="Thomas B.C."/>
            <person name="Singh A."/>
            <person name="Wilkins M.J."/>
            <person name="Karaoz U."/>
            <person name="Brodie E.L."/>
            <person name="Williams K.H."/>
            <person name="Hubbard S.S."/>
            <person name="Banfield J.F."/>
        </authorList>
    </citation>
    <scope>NUCLEOTIDE SEQUENCE [LARGE SCALE GENOMIC DNA]</scope>
</reference>
<evidence type="ECO:0000313" key="3">
    <source>
        <dbReference type="Proteomes" id="UP000177565"/>
    </source>
</evidence>
<dbReference type="AlphaFoldDB" id="A0A1G2MT87"/>
<feature type="transmembrane region" description="Helical" evidence="1">
    <location>
        <begin position="21"/>
        <end position="42"/>
    </location>
</feature>
<organism evidence="2 3">
    <name type="scientific">Candidatus Taylorbacteria bacterium RIFCSPHIGHO2_02_FULL_46_13</name>
    <dbReference type="NCBI Taxonomy" id="1802312"/>
    <lineage>
        <taxon>Bacteria</taxon>
        <taxon>Candidatus Tayloriibacteriota</taxon>
    </lineage>
</organism>
<dbReference type="InterPro" id="IPR027304">
    <property type="entry name" value="Trigger_fact/SurA_dom_sf"/>
</dbReference>
<proteinExistence type="predicted"/>
<keyword evidence="1" id="KW-0472">Membrane</keyword>
<evidence type="ECO:0000313" key="2">
    <source>
        <dbReference type="EMBL" id="OHA27055.1"/>
    </source>
</evidence>
<dbReference type="Proteomes" id="UP000177565">
    <property type="component" value="Unassembled WGS sequence"/>
</dbReference>
<dbReference type="PANTHER" id="PTHR47245">
    <property type="entry name" value="PEPTIDYLPROLYL ISOMERASE"/>
    <property type="match status" value="1"/>
</dbReference>
<comment type="caution">
    <text evidence="2">The sequence shown here is derived from an EMBL/GenBank/DDBJ whole genome shotgun (WGS) entry which is preliminary data.</text>
</comment>
<evidence type="ECO:0000256" key="1">
    <source>
        <dbReference type="SAM" id="Phobius"/>
    </source>
</evidence>
<accession>A0A1G2MT87</accession>
<protein>
    <recommendedName>
        <fullName evidence="4">Peptidylprolyl isomerase</fullName>
    </recommendedName>
</protein>
<dbReference type="STRING" id="1802312.A3C06_00965"/>
<dbReference type="Pfam" id="PF13624">
    <property type="entry name" value="SurA_N_3"/>
    <property type="match status" value="1"/>
</dbReference>
<dbReference type="InterPro" id="IPR050245">
    <property type="entry name" value="PrsA_foldase"/>
</dbReference>
<sequence>MSEELVENQQGTTQKKSGSSFARIVGVIVVIAVIAVAGYFFMNQSSASVAVVNGEKITRAQYDERYIQLAAGITAQGQSATTTEMQDALKSQTIDNLVSETLLLQMASKEGIQADDAAVNNQFSQNKSQFSDNAAFEKILADQGYTDATFKAALTRTNIIQQYLAKHVDVSSVTASAAEVRALYDQAAVGSGSVPPLAEVQTQIENQIKQQKQQQLISDYIRQLRASNTIEILLK</sequence>
<name>A0A1G2MT87_9BACT</name>
<dbReference type="Gene3D" id="1.10.4030.10">
    <property type="entry name" value="Porin chaperone SurA, peptide-binding domain"/>
    <property type="match status" value="1"/>
</dbReference>
<dbReference type="SUPFAM" id="SSF109998">
    <property type="entry name" value="Triger factor/SurA peptide-binding domain-like"/>
    <property type="match status" value="1"/>
</dbReference>
<dbReference type="EMBL" id="MHRQ01000012">
    <property type="protein sequence ID" value="OHA27055.1"/>
    <property type="molecule type" value="Genomic_DNA"/>
</dbReference>
<dbReference type="PANTHER" id="PTHR47245:SF2">
    <property type="entry name" value="PEPTIDYL-PROLYL CIS-TRANS ISOMERASE HP_0175-RELATED"/>
    <property type="match status" value="1"/>
</dbReference>
<keyword evidence="1" id="KW-1133">Transmembrane helix</keyword>
<evidence type="ECO:0008006" key="4">
    <source>
        <dbReference type="Google" id="ProtNLM"/>
    </source>
</evidence>
<keyword evidence="1" id="KW-0812">Transmembrane</keyword>